<keyword evidence="2" id="KW-1185">Reference proteome</keyword>
<name>A0A1D2MD65_ORCCI</name>
<protein>
    <submittedName>
        <fullName evidence="1">Uncharacterized protein</fullName>
    </submittedName>
</protein>
<dbReference type="AlphaFoldDB" id="A0A1D2MD65"/>
<gene>
    <name evidence="1" type="ORF">Ocin01_15734</name>
</gene>
<evidence type="ECO:0000313" key="1">
    <source>
        <dbReference type="EMBL" id="ODM90948.1"/>
    </source>
</evidence>
<evidence type="ECO:0000313" key="2">
    <source>
        <dbReference type="Proteomes" id="UP000094527"/>
    </source>
</evidence>
<accession>A0A1D2MD65</accession>
<sequence>MCEIQTRSNRGFRDALVTVSESNALLEAKAVWELKDWNNPINIEVFKSHANCVVDVDEETALCFYLKEKTEPLGIHRFELVYLSLNACQLFKGANSDREKELLEEGLTVKISVEYLNENLDVVKEPMGYTSIKDKYVSFGGKTSPSERTVMKNFIMVKIMPVNPNFHPHNIQSTGDGFNIFPPQSSTGRNSPTIFLRPEVLRYGITVESFRCSHQREQSN</sequence>
<dbReference type="Proteomes" id="UP000094527">
    <property type="component" value="Unassembled WGS sequence"/>
</dbReference>
<dbReference type="EMBL" id="LJIJ01001733">
    <property type="protein sequence ID" value="ODM90948.1"/>
    <property type="molecule type" value="Genomic_DNA"/>
</dbReference>
<comment type="caution">
    <text evidence="1">The sequence shown here is derived from an EMBL/GenBank/DDBJ whole genome shotgun (WGS) entry which is preliminary data.</text>
</comment>
<organism evidence="1 2">
    <name type="scientific">Orchesella cincta</name>
    <name type="common">Springtail</name>
    <name type="synonym">Podura cincta</name>
    <dbReference type="NCBI Taxonomy" id="48709"/>
    <lineage>
        <taxon>Eukaryota</taxon>
        <taxon>Metazoa</taxon>
        <taxon>Ecdysozoa</taxon>
        <taxon>Arthropoda</taxon>
        <taxon>Hexapoda</taxon>
        <taxon>Collembola</taxon>
        <taxon>Entomobryomorpha</taxon>
        <taxon>Entomobryoidea</taxon>
        <taxon>Orchesellidae</taxon>
        <taxon>Orchesellinae</taxon>
        <taxon>Orchesella</taxon>
    </lineage>
</organism>
<reference evidence="1 2" key="1">
    <citation type="journal article" date="2016" name="Genome Biol. Evol.">
        <title>Gene Family Evolution Reflects Adaptation to Soil Environmental Stressors in the Genome of the Collembolan Orchesella cincta.</title>
        <authorList>
            <person name="Faddeeva-Vakhrusheva A."/>
            <person name="Derks M.F."/>
            <person name="Anvar S.Y."/>
            <person name="Agamennone V."/>
            <person name="Suring W."/>
            <person name="Smit S."/>
            <person name="van Straalen N.M."/>
            <person name="Roelofs D."/>
        </authorList>
    </citation>
    <scope>NUCLEOTIDE SEQUENCE [LARGE SCALE GENOMIC DNA]</scope>
    <source>
        <tissue evidence="1">Mixed pool</tissue>
    </source>
</reference>
<proteinExistence type="predicted"/>